<keyword evidence="1" id="KW-0812">Transmembrane</keyword>
<dbReference type="PANTHER" id="PTHR33604">
    <property type="entry name" value="OSJNBA0004B13.7 PROTEIN"/>
    <property type="match status" value="1"/>
</dbReference>
<sequence>MGNDATRKQANSLASETLIIVVCILMIGASLTVLYKKEPVRVEREIAPLSFRVLTFNRPVSLQRLLYSLSNLGRRRQDNTSVDLYIYVDSKNTECESQQKQQRDIIRVKEITESFQWHLGNKEIHYRTVHHGLRNQWLAAWYPVHLMAASGFFEDDIEVSSQFLEYVEKILSAIANRRKGLKNNEEFDQCGGIITEELRINDHCYPTTCTGNKQFMSCFRVRFTSSWGPIYFGTFWKHFMDWYWTVTWTPHFKPYTTDNNGDRDYNLWLRQGKDVWSPWLKRFLEETEYWFIYCKPPRNNTVWLRNYRDIGVNTQSYREISLPRLFSGDLSSFEIPCIQSRKLHNETYNLDANKTYMYSSDPPL</sequence>
<dbReference type="InterPro" id="IPR029044">
    <property type="entry name" value="Nucleotide-diphossugar_trans"/>
</dbReference>
<comment type="caution">
    <text evidence="2">The sequence shown here is derived from an EMBL/GenBank/DDBJ whole genome shotgun (WGS) entry which is preliminary data.</text>
</comment>
<dbReference type="EMBL" id="JANCYU010000014">
    <property type="protein sequence ID" value="KAK4523409.1"/>
    <property type="molecule type" value="Genomic_DNA"/>
</dbReference>
<dbReference type="PANTHER" id="PTHR33604:SF3">
    <property type="entry name" value="OSJNBA0004B13.7 PROTEIN"/>
    <property type="match status" value="1"/>
</dbReference>
<keyword evidence="1" id="KW-0472">Membrane</keyword>
<reference evidence="2 3" key="1">
    <citation type="submission" date="2022-07" db="EMBL/GenBank/DDBJ databases">
        <title>Genome-wide signatures of adaptation to extreme environments.</title>
        <authorList>
            <person name="Cho C.H."/>
            <person name="Yoon H.S."/>
        </authorList>
    </citation>
    <scope>NUCLEOTIDE SEQUENCE [LARGE SCALE GENOMIC DNA]</scope>
    <source>
        <strain evidence="2 3">108.79 E11</strain>
    </source>
</reference>
<dbReference type="Gene3D" id="3.90.550.10">
    <property type="entry name" value="Spore Coat Polysaccharide Biosynthesis Protein SpsA, Chain A"/>
    <property type="match status" value="1"/>
</dbReference>
<gene>
    <name evidence="2" type="ORF">GAYE_PCTG52G1304</name>
</gene>
<evidence type="ECO:0000313" key="2">
    <source>
        <dbReference type="EMBL" id="KAK4523409.1"/>
    </source>
</evidence>
<accession>A0AAV9I770</accession>
<proteinExistence type="predicted"/>
<evidence type="ECO:0000256" key="1">
    <source>
        <dbReference type="SAM" id="Phobius"/>
    </source>
</evidence>
<organism evidence="2 3">
    <name type="scientific">Galdieria yellowstonensis</name>
    <dbReference type="NCBI Taxonomy" id="3028027"/>
    <lineage>
        <taxon>Eukaryota</taxon>
        <taxon>Rhodophyta</taxon>
        <taxon>Bangiophyceae</taxon>
        <taxon>Galdieriales</taxon>
        <taxon>Galdieriaceae</taxon>
        <taxon>Galdieria</taxon>
    </lineage>
</organism>
<keyword evidence="3" id="KW-1185">Reference proteome</keyword>
<feature type="transmembrane region" description="Helical" evidence="1">
    <location>
        <begin position="17"/>
        <end position="35"/>
    </location>
</feature>
<dbReference type="Proteomes" id="UP001300502">
    <property type="component" value="Unassembled WGS sequence"/>
</dbReference>
<dbReference type="SUPFAM" id="SSF53448">
    <property type="entry name" value="Nucleotide-diphospho-sugar transferases"/>
    <property type="match status" value="1"/>
</dbReference>
<protein>
    <submittedName>
        <fullName evidence="2">Uncharacterized protein</fullName>
    </submittedName>
</protein>
<dbReference type="AlphaFoldDB" id="A0AAV9I770"/>
<evidence type="ECO:0000313" key="3">
    <source>
        <dbReference type="Proteomes" id="UP001300502"/>
    </source>
</evidence>
<name>A0AAV9I770_9RHOD</name>
<keyword evidence="1" id="KW-1133">Transmembrane helix</keyword>